<name>A0A1E5C398_9GAMM</name>
<evidence type="ECO:0000259" key="1">
    <source>
        <dbReference type="Pfam" id="PF01425"/>
    </source>
</evidence>
<dbReference type="EMBL" id="AJWN02000071">
    <property type="protein sequence ID" value="OEE59988.1"/>
    <property type="molecule type" value="Genomic_DNA"/>
</dbReference>
<comment type="caution">
    <text evidence="3">The sequence shown here is derived from an EMBL/GenBank/DDBJ whole genome shotgun (WGS) entry which is preliminary data.</text>
</comment>
<protein>
    <submittedName>
        <fullName evidence="3">Allophanate hydrolase</fullName>
    </submittedName>
</protein>
<dbReference type="NCBIfam" id="NF006043">
    <property type="entry name" value="PRK08186.1"/>
    <property type="match status" value="1"/>
</dbReference>
<dbReference type="PANTHER" id="PTHR11895:SF169">
    <property type="entry name" value="GLUTAMYL-TRNA(GLN) AMIDOTRANSFERASE"/>
    <property type="match status" value="1"/>
</dbReference>
<accession>A0A1E5C398</accession>
<keyword evidence="4" id="KW-1185">Reference proteome</keyword>
<dbReference type="Gene3D" id="1.20.58.1700">
    <property type="match status" value="1"/>
</dbReference>
<evidence type="ECO:0000313" key="3">
    <source>
        <dbReference type="EMBL" id="OEE59988.1"/>
    </source>
</evidence>
<gene>
    <name evidence="3" type="ORF">A1OK_12515</name>
</gene>
<dbReference type="InterPro" id="IPR053844">
    <property type="entry name" value="AH_C"/>
</dbReference>
<dbReference type="InterPro" id="IPR000120">
    <property type="entry name" value="Amidase"/>
</dbReference>
<dbReference type="Gene3D" id="3.10.490.10">
    <property type="entry name" value="Gamma-glutamyl cyclotransferase-like"/>
    <property type="match status" value="1"/>
</dbReference>
<dbReference type="SUPFAM" id="SSF75304">
    <property type="entry name" value="Amidase signature (AS) enzymes"/>
    <property type="match status" value="1"/>
</dbReference>
<reference evidence="3 4" key="1">
    <citation type="journal article" date="2012" name="Science">
        <title>Ecological populations of bacteria act as socially cohesive units of antibiotic production and resistance.</title>
        <authorList>
            <person name="Cordero O.X."/>
            <person name="Wildschutte H."/>
            <person name="Kirkup B."/>
            <person name="Proehl S."/>
            <person name="Ngo L."/>
            <person name="Hussain F."/>
            <person name="Le Roux F."/>
            <person name="Mincer T."/>
            <person name="Polz M.F."/>
        </authorList>
    </citation>
    <scope>NUCLEOTIDE SEQUENCE [LARGE SCALE GENOMIC DNA]</scope>
    <source>
        <strain evidence="3 4">FF-454</strain>
    </source>
</reference>
<feature type="domain" description="Amidase" evidence="1">
    <location>
        <begin position="35"/>
        <end position="436"/>
    </location>
</feature>
<dbReference type="Pfam" id="PF21986">
    <property type="entry name" value="AH_C"/>
    <property type="match status" value="1"/>
</dbReference>
<dbReference type="GO" id="GO:0016787">
    <property type="term" value="F:hydrolase activity"/>
    <property type="evidence" value="ECO:0007669"/>
    <property type="project" value="UniProtKB-KW"/>
</dbReference>
<dbReference type="InterPro" id="IPR036928">
    <property type="entry name" value="AS_sf"/>
</dbReference>
<evidence type="ECO:0000259" key="2">
    <source>
        <dbReference type="Pfam" id="PF21986"/>
    </source>
</evidence>
<dbReference type="Pfam" id="PF01425">
    <property type="entry name" value="Amidase"/>
    <property type="match status" value="1"/>
</dbReference>
<dbReference type="InterPro" id="IPR014085">
    <property type="entry name" value="Allophanate_hydrolase"/>
</dbReference>
<dbReference type="RefSeq" id="WP_016960965.1">
    <property type="nucleotide sequence ID" value="NZ_AJWN02000071.1"/>
</dbReference>
<organism evidence="3 4">
    <name type="scientific">Enterovibrio norvegicus FF-454</name>
    <dbReference type="NCBI Taxonomy" id="1185651"/>
    <lineage>
        <taxon>Bacteria</taxon>
        <taxon>Pseudomonadati</taxon>
        <taxon>Pseudomonadota</taxon>
        <taxon>Gammaproteobacteria</taxon>
        <taxon>Vibrionales</taxon>
        <taxon>Vibrionaceae</taxon>
        <taxon>Enterovibrio</taxon>
    </lineage>
</organism>
<dbReference type="PANTHER" id="PTHR11895">
    <property type="entry name" value="TRANSAMIDASE"/>
    <property type="match status" value="1"/>
</dbReference>
<keyword evidence="3" id="KW-0378">Hydrolase</keyword>
<evidence type="ECO:0000313" key="4">
    <source>
        <dbReference type="Proteomes" id="UP000095039"/>
    </source>
</evidence>
<feature type="domain" description="Allophanate hydrolase C-terminal" evidence="2">
    <location>
        <begin position="460"/>
        <end position="580"/>
    </location>
</feature>
<dbReference type="InterPro" id="IPR023631">
    <property type="entry name" value="Amidase_dom"/>
</dbReference>
<proteinExistence type="predicted"/>
<dbReference type="Proteomes" id="UP000095039">
    <property type="component" value="Unassembled WGS sequence"/>
</dbReference>
<dbReference type="NCBIfam" id="TIGR02713">
    <property type="entry name" value="allophanate_hyd"/>
    <property type="match status" value="1"/>
</dbReference>
<dbReference type="AlphaFoldDB" id="A0A1E5C398"/>
<dbReference type="Gene3D" id="3.90.1300.10">
    <property type="entry name" value="Amidase signature (AS) domain"/>
    <property type="match status" value="1"/>
</dbReference>
<sequence length="586" mass="63454">MEFTSIQALLDAYKSGETTPEAYLRQQWTQAKADVNHCWISNISEAQLDGYIKALKNSNPELKPLYGVPFAIKDNIDLLGLPTTAACKEFAYSPGSSAFVVQALIDAGAVPLGKTNLDQFATGLNGTRSPYGACQNSIDPTYISGGSSAGSAVSVALKQVLFSLGTDTAGSGRVPAAFNRLVGMKASIGRISCRGLVPACRTLDCITVFAHSVDDIEHVLPVAGQYDPSDCYARDFSDSDSEVIYSFDKPRIGVPRDTQLEFFGNDNYRRRFSASKAQCEALGAELVDVDFSPFLDAAKLLYHGPWVAERYAGIKAFFDEHEADCDPTIQAIIGGARGLTAVDAFNAQYELQALKKRCDEILNSVDAILIPTAGNIYTIEEMQADPIQLNTNLGFYTNFMNLLDYAAIAVPADDESENMPFGITLFSDKGTEPKLLEMAKAYTGKSRIDVGERIPESMVMAVCGAHMAGLPLNHQLISRQASFLEKRRSAARYQFFALAGEGPKRPGMVRTKEGGNRIELELWEMPTARFGDFLAGIPSPLGLGKVELDDGTWVTGFICEEAGAAGGRDISHFGSWRGFLASKSDS</sequence>